<reference evidence="15" key="2">
    <citation type="submission" date="2019-01" db="UniProtKB">
        <authorList>
            <consortium name="EnsemblPlants"/>
        </authorList>
    </citation>
    <scope>IDENTIFICATION</scope>
    <source>
        <strain evidence="15">cv. Heinz 1706</strain>
    </source>
</reference>
<evidence type="ECO:0000256" key="5">
    <source>
        <dbReference type="ARBA" id="ARBA00022767"/>
    </source>
</evidence>
<sequence>MVHTRQRSRMIDCLNNFQGSVKAQLSESTKHAESIKGEIIIQHTHAKSGLAKPICIQLYIFAITYNILASVPSSIWIGTGKGKLSQGVYLNHGKRIQNKINGITCIKYELTFEADRDFGFPGAFVIWNQHKDKFFLQSLSLQVEFKQIVHFECNSWIYSNHLMQKERIFFSNTVSKPFLCYLPSQTPNGLLQLRKQELDTLRGDGIEGRIREWHRAYGYDFYNDLGDPQRGEGPILGGSIHYPYPRRGKTGEPHIDSGKKFSPF</sequence>
<evidence type="ECO:0000256" key="10">
    <source>
        <dbReference type="ARBA" id="ARBA00023160"/>
    </source>
</evidence>
<dbReference type="InParanoid" id="A0A3Q7I3D4"/>
<dbReference type="STRING" id="4081.A0A3Q7I3D4"/>
<evidence type="ECO:0000256" key="9">
    <source>
        <dbReference type="ARBA" id="ARBA00023098"/>
    </source>
</evidence>
<proteinExistence type="inferred from homology"/>
<dbReference type="InterPro" id="IPR013819">
    <property type="entry name" value="LipOase_C"/>
</dbReference>
<evidence type="ECO:0000256" key="1">
    <source>
        <dbReference type="ARBA" id="ARBA00009419"/>
    </source>
</evidence>
<dbReference type="Pfam" id="PF01477">
    <property type="entry name" value="PLAT"/>
    <property type="match status" value="1"/>
</dbReference>
<comment type="subunit">
    <text evidence="2">Monomer.</text>
</comment>
<comment type="similarity">
    <text evidence="1">Belongs to the lipoxygenase family.</text>
</comment>
<dbReference type="GO" id="GO:0046872">
    <property type="term" value="F:metal ion binding"/>
    <property type="evidence" value="ECO:0007669"/>
    <property type="project" value="UniProtKB-KW"/>
</dbReference>
<feature type="region of interest" description="Disordered" evidence="12">
    <location>
        <begin position="236"/>
        <end position="264"/>
    </location>
</feature>
<keyword evidence="9" id="KW-0443">Lipid metabolism</keyword>
<dbReference type="PANTHER" id="PTHR11771">
    <property type="entry name" value="LIPOXYGENASE"/>
    <property type="match status" value="1"/>
</dbReference>
<keyword evidence="16" id="KW-1185">Reference proteome</keyword>
<dbReference type="InterPro" id="IPR036226">
    <property type="entry name" value="LipOase_C_sf"/>
</dbReference>
<dbReference type="PROSITE" id="PS50095">
    <property type="entry name" value="PLAT"/>
    <property type="match status" value="1"/>
</dbReference>
<reference evidence="15" key="1">
    <citation type="journal article" date="2012" name="Nature">
        <title>The tomato genome sequence provides insights into fleshy fruit evolution.</title>
        <authorList>
            <consortium name="Tomato Genome Consortium"/>
        </authorList>
    </citation>
    <scope>NUCLEOTIDE SEQUENCE [LARGE SCALE GENOMIC DNA]</scope>
    <source>
        <strain evidence="15">cv. Heinz 1706</strain>
    </source>
</reference>
<dbReference type="SMART" id="SM00308">
    <property type="entry name" value="LH2"/>
    <property type="match status" value="1"/>
</dbReference>
<feature type="domain" description="PLAT" evidence="13">
    <location>
        <begin position="63"/>
        <end position="171"/>
    </location>
</feature>
<comment type="caution">
    <text evidence="11">Lacks conserved residue(s) required for the propagation of feature annotation.</text>
</comment>
<keyword evidence="8" id="KW-0560">Oxidoreductase</keyword>
<evidence type="ECO:0000256" key="4">
    <source>
        <dbReference type="ARBA" id="ARBA00022723"/>
    </source>
</evidence>
<dbReference type="Proteomes" id="UP000004994">
    <property type="component" value="Chromosome 9"/>
</dbReference>
<accession>A0A3Q7I3D4</accession>
<dbReference type="PROSITE" id="PS51393">
    <property type="entry name" value="LIPOXYGENASE_3"/>
    <property type="match status" value="1"/>
</dbReference>
<evidence type="ECO:0000259" key="13">
    <source>
        <dbReference type="PROSITE" id="PS50095"/>
    </source>
</evidence>
<dbReference type="InterPro" id="IPR001024">
    <property type="entry name" value="PLAT/LH2_dom"/>
</dbReference>
<evidence type="ECO:0000256" key="8">
    <source>
        <dbReference type="ARBA" id="ARBA00023002"/>
    </source>
</evidence>
<dbReference type="InterPro" id="IPR036392">
    <property type="entry name" value="PLAT/LH2_dom_sf"/>
</dbReference>
<dbReference type="EnsemblPlants" id="Solyc09g055890.3.1">
    <property type="protein sequence ID" value="Solyc09g055890.3.1"/>
    <property type="gene ID" value="Solyc09g055890.3"/>
</dbReference>
<keyword evidence="7" id="KW-0223">Dioxygenase</keyword>
<evidence type="ECO:0000256" key="6">
    <source>
        <dbReference type="ARBA" id="ARBA00022832"/>
    </source>
</evidence>
<evidence type="ECO:0000256" key="12">
    <source>
        <dbReference type="SAM" id="MobiDB-lite"/>
    </source>
</evidence>
<keyword evidence="3" id="KW-0444">Lipid biosynthesis</keyword>
<dbReference type="GO" id="GO:0031408">
    <property type="term" value="P:oxylipin biosynthetic process"/>
    <property type="evidence" value="ECO:0007669"/>
    <property type="project" value="UniProtKB-KW"/>
</dbReference>
<evidence type="ECO:0000313" key="15">
    <source>
        <dbReference type="EnsemblPlants" id="Solyc09g055890.3.1"/>
    </source>
</evidence>
<keyword evidence="4" id="KW-0479">Metal-binding</keyword>
<evidence type="ECO:0000256" key="3">
    <source>
        <dbReference type="ARBA" id="ARBA00022516"/>
    </source>
</evidence>
<dbReference type="SUPFAM" id="SSF49723">
    <property type="entry name" value="Lipase/lipooxygenase domain (PLAT/LH2 domain)"/>
    <property type="match status" value="1"/>
</dbReference>
<dbReference type="GO" id="GO:0006633">
    <property type="term" value="P:fatty acid biosynthetic process"/>
    <property type="evidence" value="ECO:0007669"/>
    <property type="project" value="UniProtKB-KW"/>
</dbReference>
<dbReference type="Gene3D" id="2.60.60.20">
    <property type="entry name" value="PLAT/LH2 domain"/>
    <property type="match status" value="1"/>
</dbReference>
<evidence type="ECO:0008006" key="17">
    <source>
        <dbReference type="Google" id="ProtNLM"/>
    </source>
</evidence>
<protein>
    <recommendedName>
        <fullName evidence="17">Lipoxygenase domain-containing protein</fullName>
    </recommendedName>
</protein>
<evidence type="ECO:0000256" key="11">
    <source>
        <dbReference type="PROSITE-ProRule" id="PRU00152"/>
    </source>
</evidence>
<keyword evidence="5" id="KW-0925">Oxylipin biosynthesis</keyword>
<dbReference type="InterPro" id="IPR000907">
    <property type="entry name" value="LipOase"/>
</dbReference>
<name>A0A3Q7I3D4_SOLLC</name>
<organism evidence="15">
    <name type="scientific">Solanum lycopersicum</name>
    <name type="common">Tomato</name>
    <name type="synonym">Lycopersicon esculentum</name>
    <dbReference type="NCBI Taxonomy" id="4081"/>
    <lineage>
        <taxon>Eukaryota</taxon>
        <taxon>Viridiplantae</taxon>
        <taxon>Streptophyta</taxon>
        <taxon>Embryophyta</taxon>
        <taxon>Tracheophyta</taxon>
        <taxon>Spermatophyta</taxon>
        <taxon>Magnoliopsida</taxon>
        <taxon>eudicotyledons</taxon>
        <taxon>Gunneridae</taxon>
        <taxon>Pentapetalae</taxon>
        <taxon>asterids</taxon>
        <taxon>lamiids</taxon>
        <taxon>Solanales</taxon>
        <taxon>Solanaceae</taxon>
        <taxon>Solanoideae</taxon>
        <taxon>Solaneae</taxon>
        <taxon>Solanum</taxon>
        <taxon>Solanum subgen. Lycopersicon</taxon>
    </lineage>
</organism>
<dbReference type="PRINTS" id="PR00468">
    <property type="entry name" value="PLTLPOXGNASE"/>
</dbReference>
<dbReference type="GO" id="GO:0034440">
    <property type="term" value="P:lipid oxidation"/>
    <property type="evidence" value="ECO:0007669"/>
    <property type="project" value="InterPro"/>
</dbReference>
<dbReference type="Pfam" id="PF00305">
    <property type="entry name" value="Lipoxygenase"/>
    <property type="match status" value="1"/>
</dbReference>
<dbReference type="Gramene" id="Solyc09g055890.3.1">
    <property type="protein sequence ID" value="Solyc09g055890.3.1"/>
    <property type="gene ID" value="Solyc09g055890.3"/>
</dbReference>
<dbReference type="PaxDb" id="4081-Solyc09g055890.2.1"/>
<evidence type="ECO:0000259" key="14">
    <source>
        <dbReference type="PROSITE" id="PS51393"/>
    </source>
</evidence>
<evidence type="ECO:0000256" key="2">
    <source>
        <dbReference type="ARBA" id="ARBA00011245"/>
    </source>
</evidence>
<keyword evidence="10" id="KW-0275">Fatty acid biosynthesis</keyword>
<dbReference type="SUPFAM" id="SSF48484">
    <property type="entry name" value="Lipoxigenase"/>
    <property type="match status" value="1"/>
</dbReference>
<dbReference type="Gene3D" id="4.10.375.10">
    <property type="entry name" value="Lipoxygenase-1, Domain 2"/>
    <property type="match status" value="1"/>
</dbReference>
<dbReference type="InterPro" id="IPR001246">
    <property type="entry name" value="LipOase_plant"/>
</dbReference>
<feature type="domain" description="Lipoxygenase" evidence="14">
    <location>
        <begin position="180"/>
        <end position="264"/>
    </location>
</feature>
<dbReference type="OMA" id="REWHRAY"/>
<dbReference type="AlphaFoldDB" id="A0A3Q7I3D4"/>
<keyword evidence="6" id="KW-0276">Fatty acid metabolism</keyword>
<evidence type="ECO:0000313" key="16">
    <source>
        <dbReference type="Proteomes" id="UP000004994"/>
    </source>
</evidence>
<feature type="compositionally biased region" description="Basic and acidic residues" evidence="12">
    <location>
        <begin position="249"/>
        <end position="264"/>
    </location>
</feature>
<evidence type="ECO:0000256" key="7">
    <source>
        <dbReference type="ARBA" id="ARBA00022964"/>
    </source>
</evidence>
<dbReference type="GO" id="GO:0016702">
    <property type="term" value="F:oxidoreductase activity, acting on single donors with incorporation of molecular oxygen, incorporation of two atoms of oxygen"/>
    <property type="evidence" value="ECO:0007669"/>
    <property type="project" value="InterPro"/>
</dbReference>